<evidence type="ECO:0000313" key="11">
    <source>
        <dbReference type="Proteomes" id="UP000749559"/>
    </source>
</evidence>
<dbReference type="PRINTS" id="PR01262">
    <property type="entry name" value="INNEXIN"/>
</dbReference>
<evidence type="ECO:0000256" key="5">
    <source>
        <dbReference type="ARBA" id="ARBA00022989"/>
    </source>
</evidence>
<comment type="caution">
    <text evidence="10">The sequence shown here is derived from an EMBL/GenBank/DDBJ whole genome shotgun (WGS) entry which is preliminary data.</text>
</comment>
<evidence type="ECO:0000256" key="1">
    <source>
        <dbReference type="ARBA" id="ARBA00004651"/>
    </source>
</evidence>
<evidence type="ECO:0000256" key="7">
    <source>
        <dbReference type="ARBA" id="ARBA00023136"/>
    </source>
</evidence>
<feature type="transmembrane region" description="Helical" evidence="9">
    <location>
        <begin position="26"/>
        <end position="46"/>
    </location>
</feature>
<evidence type="ECO:0000256" key="4">
    <source>
        <dbReference type="ARBA" id="ARBA00022692"/>
    </source>
</evidence>
<evidence type="ECO:0000313" key="10">
    <source>
        <dbReference type="EMBL" id="CAH1777524.1"/>
    </source>
</evidence>
<dbReference type="Pfam" id="PF00876">
    <property type="entry name" value="Innexin"/>
    <property type="match status" value="1"/>
</dbReference>
<dbReference type="GO" id="GO:0005921">
    <property type="term" value="C:gap junction"/>
    <property type="evidence" value="ECO:0007669"/>
    <property type="project" value="UniProtKB-UniRule"/>
</dbReference>
<protein>
    <recommendedName>
        <fullName evidence="9">Innexin</fullName>
    </recommendedName>
</protein>
<organism evidence="10 11">
    <name type="scientific">Owenia fusiformis</name>
    <name type="common">Polychaete worm</name>
    <dbReference type="NCBI Taxonomy" id="6347"/>
    <lineage>
        <taxon>Eukaryota</taxon>
        <taxon>Metazoa</taxon>
        <taxon>Spiralia</taxon>
        <taxon>Lophotrochozoa</taxon>
        <taxon>Annelida</taxon>
        <taxon>Polychaeta</taxon>
        <taxon>Sedentaria</taxon>
        <taxon>Canalipalpata</taxon>
        <taxon>Sabellida</taxon>
        <taxon>Oweniida</taxon>
        <taxon>Oweniidae</taxon>
        <taxon>Owenia</taxon>
    </lineage>
</organism>
<dbReference type="InterPro" id="IPR000990">
    <property type="entry name" value="Innexin"/>
</dbReference>
<comment type="subcellular location">
    <subcellularLocation>
        <location evidence="1 9">Cell membrane</location>
        <topology evidence="1 9">Multi-pass membrane protein</topology>
    </subcellularLocation>
</comment>
<dbReference type="OrthoDB" id="10575298at2759"/>
<dbReference type="EMBL" id="CAIIXF020000002">
    <property type="protein sequence ID" value="CAH1777524.1"/>
    <property type="molecule type" value="Genomic_DNA"/>
</dbReference>
<evidence type="ECO:0000256" key="6">
    <source>
        <dbReference type="ARBA" id="ARBA00023065"/>
    </source>
</evidence>
<dbReference type="PANTHER" id="PTHR11893:SF36">
    <property type="entry name" value="INNEXIN-5"/>
    <property type="match status" value="1"/>
</dbReference>
<name>A0A8J1THR3_OWEFU</name>
<keyword evidence="4 9" id="KW-0812">Transmembrane</keyword>
<comment type="function">
    <text evidence="9">Structural component of the gap junctions.</text>
</comment>
<feature type="transmembrane region" description="Helical" evidence="9">
    <location>
        <begin position="173"/>
        <end position="194"/>
    </location>
</feature>
<reference evidence="10" key="1">
    <citation type="submission" date="2022-03" db="EMBL/GenBank/DDBJ databases">
        <authorList>
            <person name="Martin C."/>
        </authorList>
    </citation>
    <scope>NUCLEOTIDE SEQUENCE</scope>
</reference>
<dbReference type="PANTHER" id="PTHR11893">
    <property type="entry name" value="INNEXIN"/>
    <property type="match status" value="1"/>
</dbReference>
<keyword evidence="3" id="KW-1003">Cell membrane</keyword>
<keyword evidence="6 9" id="KW-0406">Ion transport</keyword>
<gene>
    <name evidence="9" type="primary">inx</name>
    <name evidence="10" type="ORF">OFUS_LOCUS4552</name>
</gene>
<evidence type="ECO:0000256" key="3">
    <source>
        <dbReference type="ARBA" id="ARBA00022475"/>
    </source>
</evidence>
<comment type="similarity">
    <text evidence="9">Belongs to the pannexin family.</text>
</comment>
<feature type="transmembrane region" description="Helical" evidence="9">
    <location>
        <begin position="102"/>
        <end position="123"/>
    </location>
</feature>
<dbReference type="Proteomes" id="UP000749559">
    <property type="component" value="Unassembled WGS sequence"/>
</dbReference>
<keyword evidence="2 9" id="KW-0813">Transport</keyword>
<dbReference type="AlphaFoldDB" id="A0A8J1THR3"/>
<evidence type="ECO:0000256" key="9">
    <source>
        <dbReference type="RuleBase" id="RU010713"/>
    </source>
</evidence>
<evidence type="ECO:0000256" key="8">
    <source>
        <dbReference type="ARBA" id="ARBA00023303"/>
    </source>
</evidence>
<dbReference type="PROSITE" id="PS51013">
    <property type="entry name" value="PANNEXIN"/>
    <property type="match status" value="1"/>
</dbReference>
<accession>A0A8J1THR3</accession>
<dbReference type="GO" id="GO:0005886">
    <property type="term" value="C:plasma membrane"/>
    <property type="evidence" value="ECO:0007669"/>
    <property type="project" value="UniProtKB-SubCell"/>
</dbReference>
<proteinExistence type="inferred from homology"/>
<keyword evidence="5 9" id="KW-1133">Transmembrane helix</keyword>
<keyword evidence="8 9" id="KW-0407">Ion channel</keyword>
<dbReference type="GO" id="GO:0034220">
    <property type="term" value="P:monoatomic ion transmembrane transport"/>
    <property type="evidence" value="ECO:0007669"/>
    <property type="project" value="UniProtKB-KW"/>
</dbReference>
<keyword evidence="7 9" id="KW-0472">Membrane</keyword>
<sequence>MEYIKGLSQIGRGLKTCDDIFLRINYLYTPIFLIGTALYVTIAINFGEKIRCWTPAHFTHAHVDYTNAKCWHSNTYYTPFVQRIPMEMDLQRVTIEAKHRHVALYFVYMAGCFFAPIILWWAVTGKSGLDVDAVIKDGSKQNIQTFVDKFGEYMKKAKSNPVVKLCAYCTTFYGTYLVLVFAAVKLIYVINVIVQLHRVDEYLADNINVNGTMIKIRGSYAAHVLVDLSTWQGWTSGHQTFPDEILCDYRIRKLGNVERYTSQCILLLNEMNRNIFRVVWIWLCVLILVNIYSFLSWIIATCRGHMTSIVSRGLMASQPGGADNAFLMKDGAFLLGLIDQNADKGVAASVIEALLKQQKAEDAPPENIGGHPPRPQSVGIQRLPEEQHGPNYEAYGAYGEAAPLYTALDKDTKL</sequence>
<keyword evidence="11" id="KW-1185">Reference proteome</keyword>
<feature type="transmembrane region" description="Helical" evidence="9">
    <location>
        <begin position="278"/>
        <end position="300"/>
    </location>
</feature>
<evidence type="ECO:0000256" key="2">
    <source>
        <dbReference type="ARBA" id="ARBA00022448"/>
    </source>
</evidence>